<evidence type="ECO:0000259" key="4">
    <source>
        <dbReference type="PROSITE" id="PS50988"/>
    </source>
</evidence>
<comment type="subcellular location">
    <subcellularLocation>
        <location evidence="1">Cytoplasm</location>
    </subcellularLocation>
</comment>
<keyword evidence="6" id="KW-1185">Reference proteome</keyword>
<sequence>MNKFSTLHCKPNQRQKFCMLELSGLGRAPSHSEPSLAVQKSDQKQVDYLGEFDAELRISCVGGQTSIASEVTRLHRFLILGANDNDSGNDADAEPNVLNPNFIIKLVEDGKGEWLLNQAVDVSESGRATENSPSVFCVAICASYPTEILPAERREALRKLAYDQAFPKVCRTTQDFYQFLSFCDKVSPKNKDWGDLHANAICKWYFNRSPAALALEVTSYCEWEGYNHEDIIRSIDPKPPNGADQTAYDEVLLFVKSGLEAVIGQRKKYPAQHSDISAAASDILPLLRALSELKATSDAE</sequence>
<protein>
    <submittedName>
        <fullName evidence="7">TROVE domain-containing protein</fullName>
    </submittedName>
</protein>
<dbReference type="AlphaFoldDB" id="A0A183IYE0"/>
<dbReference type="GO" id="GO:0003723">
    <property type="term" value="F:RNA binding"/>
    <property type="evidence" value="ECO:0007669"/>
    <property type="project" value="InterPro"/>
</dbReference>
<dbReference type="InterPro" id="IPR037214">
    <property type="entry name" value="TROVE_dom_sf"/>
</dbReference>
<evidence type="ECO:0000256" key="3">
    <source>
        <dbReference type="ARBA" id="ARBA00022723"/>
    </source>
</evidence>
<keyword evidence="2" id="KW-0963">Cytoplasm</keyword>
<evidence type="ECO:0000256" key="2">
    <source>
        <dbReference type="ARBA" id="ARBA00022490"/>
    </source>
</evidence>
<dbReference type="EMBL" id="UZAM01011812">
    <property type="protein sequence ID" value="VDP18335.1"/>
    <property type="molecule type" value="Genomic_DNA"/>
</dbReference>
<keyword evidence="3" id="KW-0479">Metal-binding</keyword>
<dbReference type="PROSITE" id="PS50988">
    <property type="entry name" value="TROVE"/>
    <property type="match status" value="1"/>
</dbReference>
<dbReference type="InterPro" id="IPR040322">
    <property type="entry name" value="TROVE2"/>
</dbReference>
<dbReference type="GO" id="GO:0046872">
    <property type="term" value="F:metal ion binding"/>
    <property type="evidence" value="ECO:0007669"/>
    <property type="project" value="UniProtKB-KW"/>
</dbReference>
<evidence type="ECO:0000256" key="1">
    <source>
        <dbReference type="ARBA" id="ARBA00004496"/>
    </source>
</evidence>
<dbReference type="PANTHER" id="PTHR14202:SF0">
    <property type="entry name" value="RNA-BINDING PROTEIN RO60"/>
    <property type="match status" value="1"/>
</dbReference>
<evidence type="ECO:0000313" key="5">
    <source>
        <dbReference type="EMBL" id="VDP18335.1"/>
    </source>
</evidence>
<evidence type="ECO:0000313" key="6">
    <source>
        <dbReference type="Proteomes" id="UP000270296"/>
    </source>
</evidence>
<dbReference type="Pfam" id="PF05731">
    <property type="entry name" value="TROVE"/>
    <property type="match status" value="1"/>
</dbReference>
<name>A0A183IYE0_9BILA</name>
<dbReference type="InterPro" id="IPR008858">
    <property type="entry name" value="TROVE_dom"/>
</dbReference>
<dbReference type="GO" id="GO:0005737">
    <property type="term" value="C:cytoplasm"/>
    <property type="evidence" value="ECO:0007669"/>
    <property type="project" value="UniProtKB-SubCell"/>
</dbReference>
<dbReference type="PANTHER" id="PTHR14202">
    <property type="entry name" value="60 KDA RIBONUCLEOPROTEIN SSA/RO"/>
    <property type="match status" value="1"/>
</dbReference>
<dbReference type="WBParaSite" id="SBAD_0000894901-mRNA-1">
    <property type="protein sequence ID" value="SBAD_0000894901-mRNA-1"/>
    <property type="gene ID" value="SBAD_0000894901"/>
</dbReference>
<reference evidence="7" key="1">
    <citation type="submission" date="2016-06" db="UniProtKB">
        <authorList>
            <consortium name="WormBaseParasite"/>
        </authorList>
    </citation>
    <scope>IDENTIFICATION</scope>
</reference>
<evidence type="ECO:0000313" key="7">
    <source>
        <dbReference type="WBParaSite" id="SBAD_0000894901-mRNA-1"/>
    </source>
</evidence>
<proteinExistence type="predicted"/>
<dbReference type="GO" id="GO:1990904">
    <property type="term" value="C:ribonucleoprotein complex"/>
    <property type="evidence" value="ECO:0007669"/>
    <property type="project" value="TreeGrafter"/>
</dbReference>
<dbReference type="SUPFAM" id="SSF140864">
    <property type="entry name" value="TROVE domain-like"/>
    <property type="match status" value="1"/>
</dbReference>
<organism evidence="7">
    <name type="scientific">Soboliphyme baturini</name>
    <dbReference type="NCBI Taxonomy" id="241478"/>
    <lineage>
        <taxon>Eukaryota</taxon>
        <taxon>Metazoa</taxon>
        <taxon>Ecdysozoa</taxon>
        <taxon>Nematoda</taxon>
        <taxon>Enoplea</taxon>
        <taxon>Dorylaimia</taxon>
        <taxon>Dioctophymatida</taxon>
        <taxon>Dioctophymatoidea</taxon>
        <taxon>Soboliphymatidae</taxon>
        <taxon>Soboliphyme</taxon>
    </lineage>
</organism>
<accession>A0A183IYE0</accession>
<reference evidence="5 6" key="2">
    <citation type="submission" date="2018-11" db="EMBL/GenBank/DDBJ databases">
        <authorList>
            <consortium name="Pathogen Informatics"/>
        </authorList>
    </citation>
    <scope>NUCLEOTIDE SEQUENCE [LARGE SCALE GENOMIC DNA]</scope>
</reference>
<dbReference type="Proteomes" id="UP000270296">
    <property type="component" value="Unassembled WGS sequence"/>
</dbReference>
<feature type="domain" description="TROVE" evidence="4">
    <location>
        <begin position="57"/>
        <end position="300"/>
    </location>
</feature>
<gene>
    <name evidence="5" type="ORF">SBAD_LOCUS8638</name>
</gene>